<dbReference type="KEGG" id="whr:OG579_12715"/>
<evidence type="ECO:0000256" key="1">
    <source>
        <dbReference type="SAM" id="MobiDB-lite"/>
    </source>
</evidence>
<dbReference type="PANTHER" id="PTHR34853">
    <property type="match status" value="1"/>
</dbReference>
<dbReference type="GO" id="GO:0016042">
    <property type="term" value="P:lipid catabolic process"/>
    <property type="evidence" value="ECO:0007669"/>
    <property type="project" value="InterPro"/>
</dbReference>
<evidence type="ECO:0000313" key="3">
    <source>
        <dbReference type="EMBL" id="WUM18605.1"/>
    </source>
</evidence>
<feature type="signal peptide" evidence="2">
    <location>
        <begin position="1"/>
        <end position="28"/>
    </location>
</feature>
<dbReference type="SUPFAM" id="SSF53474">
    <property type="entry name" value="alpha/beta-Hydrolases"/>
    <property type="match status" value="1"/>
</dbReference>
<feature type="region of interest" description="Disordered" evidence="1">
    <location>
        <begin position="27"/>
        <end position="46"/>
    </location>
</feature>
<keyword evidence="4" id="KW-1185">Reference proteome</keyword>
<dbReference type="PANTHER" id="PTHR34853:SF1">
    <property type="entry name" value="LIPASE 5"/>
    <property type="match status" value="1"/>
</dbReference>
<keyword evidence="2" id="KW-0732">Signal</keyword>
<protein>
    <submittedName>
        <fullName evidence="3">Lipase family protein</fullName>
    </submittedName>
</protein>
<dbReference type="AlphaFoldDB" id="A0AAU4JXT8"/>
<dbReference type="Gene3D" id="3.40.50.1820">
    <property type="entry name" value="alpha/beta hydrolase"/>
    <property type="match status" value="1"/>
</dbReference>
<feature type="chain" id="PRO_5043872774" evidence="2">
    <location>
        <begin position="29"/>
        <end position="419"/>
    </location>
</feature>
<name>A0AAU4JXT8_9NOCA</name>
<feature type="compositionally biased region" description="Polar residues" evidence="1">
    <location>
        <begin position="36"/>
        <end position="45"/>
    </location>
</feature>
<dbReference type="EMBL" id="CP108021">
    <property type="protein sequence ID" value="WUM18605.1"/>
    <property type="molecule type" value="Genomic_DNA"/>
</dbReference>
<organism evidence="3 4">
    <name type="scientific">Williamsia herbipolensis</name>
    <dbReference type="NCBI Taxonomy" id="1603258"/>
    <lineage>
        <taxon>Bacteria</taxon>
        <taxon>Bacillati</taxon>
        <taxon>Actinomycetota</taxon>
        <taxon>Actinomycetes</taxon>
        <taxon>Mycobacteriales</taxon>
        <taxon>Nocardiaceae</taxon>
        <taxon>Williamsia</taxon>
    </lineage>
</organism>
<evidence type="ECO:0000256" key="2">
    <source>
        <dbReference type="SAM" id="SignalP"/>
    </source>
</evidence>
<proteinExistence type="predicted"/>
<gene>
    <name evidence="3" type="ORF">OG579_12715</name>
</gene>
<dbReference type="Pfam" id="PF03583">
    <property type="entry name" value="LIP"/>
    <property type="match status" value="1"/>
</dbReference>
<dbReference type="GO" id="GO:0004806">
    <property type="term" value="F:triacylglycerol lipase activity"/>
    <property type="evidence" value="ECO:0007669"/>
    <property type="project" value="InterPro"/>
</dbReference>
<dbReference type="RefSeq" id="WP_328856221.1">
    <property type="nucleotide sequence ID" value="NZ_CP108021.1"/>
</dbReference>
<dbReference type="PIRSF" id="PIRSF029171">
    <property type="entry name" value="Esterase_LipA"/>
    <property type="match status" value="1"/>
</dbReference>
<reference evidence="3 4" key="1">
    <citation type="submission" date="2022-10" db="EMBL/GenBank/DDBJ databases">
        <title>The complete genomes of actinobacterial strains from the NBC collection.</title>
        <authorList>
            <person name="Joergensen T.S."/>
            <person name="Alvarez Arevalo M."/>
            <person name="Sterndorff E.B."/>
            <person name="Faurdal D."/>
            <person name="Vuksanovic O."/>
            <person name="Mourched A.-S."/>
            <person name="Charusanti P."/>
            <person name="Shaw S."/>
            <person name="Blin K."/>
            <person name="Weber T."/>
        </authorList>
    </citation>
    <scope>NUCLEOTIDE SEQUENCE [LARGE SCALE GENOMIC DNA]</scope>
    <source>
        <strain evidence="3 4">NBC_00319</strain>
    </source>
</reference>
<dbReference type="InterPro" id="IPR005152">
    <property type="entry name" value="Lipase_secreted"/>
</dbReference>
<dbReference type="Proteomes" id="UP001432128">
    <property type="component" value="Chromosome"/>
</dbReference>
<dbReference type="Gene3D" id="1.10.260.130">
    <property type="match status" value="1"/>
</dbReference>
<accession>A0AAU4JXT8</accession>
<sequence>MKSQLRAIAVAITLVAGVGTVATGTASAAPGDTFYTPPSNYSSEPGSVIKSRGTPLFLQIPGVPRAFPGNGSTIMYTSKLQDGSPTAVTGTVIEPFAPWRGKGPRPTVVMAPGTIGQGDQCAPSKLFGLPVSIDLAKPSLGINYEGLFANLLLYQGYRIMMTDYIGLGTPGVHTYVNRVEEGHAVLDGARAVLNFAKLPKNSPIGFWGYSQGGGATASAAEMASTYAPELNVKGTYAGAPPADLESVLKKVDGTSIVGVIGYTINGLVARYPELGPIIDREASPAGRQILKTLSTDCIGDTFFRYGFRNTSEWTTSKQSLFQISQKYPVIQKALDDQLIGKLKPSAPVLVETGVNDDIIPNAQVMTMVNSWRSKGANVVVSTDRTPPILSRLALNHALPYLFSTVPAYKFLFDRFNSPN</sequence>
<evidence type="ECO:0000313" key="4">
    <source>
        <dbReference type="Proteomes" id="UP001432128"/>
    </source>
</evidence>
<dbReference type="InterPro" id="IPR029058">
    <property type="entry name" value="AB_hydrolase_fold"/>
</dbReference>